<evidence type="ECO:0000313" key="3">
    <source>
        <dbReference type="Proteomes" id="UP000433406"/>
    </source>
</evidence>
<dbReference type="AlphaFoldDB" id="A0A6I3ITR6"/>
<dbReference type="PANTHER" id="PTHR46696">
    <property type="entry name" value="P450, PUTATIVE (EUROFUNG)-RELATED"/>
    <property type="match status" value="1"/>
</dbReference>
<dbReference type="Gene3D" id="1.10.630.10">
    <property type="entry name" value="Cytochrome P450"/>
    <property type="match status" value="1"/>
</dbReference>
<evidence type="ECO:0000313" key="2">
    <source>
        <dbReference type="EMBL" id="MTB93873.1"/>
    </source>
</evidence>
<dbReference type="PRINTS" id="PR00359">
    <property type="entry name" value="BP450"/>
</dbReference>
<comment type="similarity">
    <text evidence="1">Belongs to the cytochrome P450 family.</text>
</comment>
<dbReference type="EMBL" id="WLCI01000002">
    <property type="protein sequence ID" value="MTB93873.1"/>
    <property type="molecule type" value="Genomic_DNA"/>
</dbReference>
<dbReference type="Pfam" id="PF00067">
    <property type="entry name" value="p450"/>
    <property type="match status" value="1"/>
</dbReference>
<gene>
    <name evidence="2" type="ORF">GGQ22_02150</name>
</gene>
<proteinExistence type="inferred from homology"/>
<reference evidence="2 3" key="1">
    <citation type="submission" date="2019-10" db="EMBL/GenBank/DDBJ databases">
        <title>Nocardioides novel species isolated from the excrement of Marmot.</title>
        <authorList>
            <person name="Zhang G."/>
        </authorList>
    </citation>
    <scope>NUCLEOTIDE SEQUENCE [LARGE SCALE GENOMIC DNA]</scope>
    <source>
        <strain evidence="3">zg-579</strain>
    </source>
</reference>
<dbReference type="InterPro" id="IPR002397">
    <property type="entry name" value="Cyt_P450_B"/>
</dbReference>
<dbReference type="Proteomes" id="UP000433406">
    <property type="component" value="Unassembled WGS sequence"/>
</dbReference>
<accession>A0A6I3ITR6</accession>
<dbReference type="RefSeq" id="WP_154613623.1">
    <property type="nucleotide sequence ID" value="NZ_CP053660.1"/>
</dbReference>
<dbReference type="PANTHER" id="PTHR46696:SF6">
    <property type="entry name" value="P450, PUTATIVE (EUROFUNG)-RELATED"/>
    <property type="match status" value="1"/>
</dbReference>
<dbReference type="GO" id="GO:0016705">
    <property type="term" value="F:oxidoreductase activity, acting on paired donors, with incorporation or reduction of molecular oxygen"/>
    <property type="evidence" value="ECO:0007669"/>
    <property type="project" value="InterPro"/>
</dbReference>
<dbReference type="InterPro" id="IPR001128">
    <property type="entry name" value="Cyt_P450"/>
</dbReference>
<sequence>MSTREQAHDQAVDWAPDHPDLLADVYGRLDEQLRRCPVPAAESPRGDHYYSALRFDDVVKVVTDKSSFSSGANVLREDLRRIPVELDPPEHTVMRRLLQPYFVPKRMESLRPRIAGFARELVDDLLRGVEPGGRGVVEYVDGFASPYPTRVLCATLNLPDEDWGRLKEWSLAVSSQGDGDGRGPDFATANEALKEYARAIIAERRVRPLPVEEDMASGLLAARPHGEPLSEEQMVGVLRLMFSAGHLTTTIALGIITRHLAEHPEHQDRLRADPAFVDHAIEEILRHSSPVVANANPRTVVQPVSLGGRELQPGDRVLPVWGAANRDESRFERPTEVDLDRPAGRTMVYGHGIHLCLGAPVARFELAEATRVLLGATTRFEVAGQVDEGDWWRQRGPTRLPLEVARA</sequence>
<dbReference type="GO" id="GO:0004497">
    <property type="term" value="F:monooxygenase activity"/>
    <property type="evidence" value="ECO:0007669"/>
    <property type="project" value="InterPro"/>
</dbReference>
<comment type="caution">
    <text evidence="2">The sequence shown here is derived from an EMBL/GenBank/DDBJ whole genome shotgun (WGS) entry which is preliminary data.</text>
</comment>
<evidence type="ECO:0000256" key="1">
    <source>
        <dbReference type="ARBA" id="ARBA00010617"/>
    </source>
</evidence>
<dbReference type="GO" id="GO:0005506">
    <property type="term" value="F:iron ion binding"/>
    <property type="evidence" value="ECO:0007669"/>
    <property type="project" value="InterPro"/>
</dbReference>
<dbReference type="GO" id="GO:0020037">
    <property type="term" value="F:heme binding"/>
    <property type="evidence" value="ECO:0007669"/>
    <property type="project" value="InterPro"/>
</dbReference>
<dbReference type="SUPFAM" id="SSF48264">
    <property type="entry name" value="Cytochrome P450"/>
    <property type="match status" value="1"/>
</dbReference>
<organism evidence="2 3">
    <name type="scientific">Nocardioides marmotae</name>
    <dbReference type="NCBI Taxonomy" id="2663857"/>
    <lineage>
        <taxon>Bacteria</taxon>
        <taxon>Bacillati</taxon>
        <taxon>Actinomycetota</taxon>
        <taxon>Actinomycetes</taxon>
        <taxon>Propionibacteriales</taxon>
        <taxon>Nocardioidaceae</taxon>
        <taxon>Nocardioides</taxon>
    </lineage>
</organism>
<protein>
    <submittedName>
        <fullName evidence="2">Cytochrome P450</fullName>
    </submittedName>
</protein>
<keyword evidence="3" id="KW-1185">Reference proteome</keyword>
<name>A0A6I3ITR6_9ACTN</name>
<dbReference type="InterPro" id="IPR036396">
    <property type="entry name" value="Cyt_P450_sf"/>
</dbReference>